<dbReference type="Proteomes" id="UP000053477">
    <property type="component" value="Unassembled WGS sequence"/>
</dbReference>
<accession>A0A0H2R787</accession>
<keyword evidence="2" id="KW-1185">Reference proteome</keyword>
<dbReference type="AlphaFoldDB" id="A0A0H2R787"/>
<dbReference type="EMBL" id="KQ086125">
    <property type="protein sequence ID" value="KLO07680.1"/>
    <property type="molecule type" value="Genomic_DNA"/>
</dbReference>
<dbReference type="InParanoid" id="A0A0H2R787"/>
<protein>
    <submittedName>
        <fullName evidence="1">Uncharacterized protein</fullName>
    </submittedName>
</protein>
<reference evidence="1 2" key="1">
    <citation type="submission" date="2015-04" db="EMBL/GenBank/DDBJ databases">
        <title>Complete genome sequence of Schizopora paradoxa KUC8140, a cosmopolitan wood degrader in East Asia.</title>
        <authorList>
            <consortium name="DOE Joint Genome Institute"/>
            <person name="Min B."/>
            <person name="Park H."/>
            <person name="Jang Y."/>
            <person name="Kim J.-J."/>
            <person name="Kim K.H."/>
            <person name="Pangilinan J."/>
            <person name="Lipzen A."/>
            <person name="Riley R."/>
            <person name="Grigoriev I.V."/>
            <person name="Spatafora J.W."/>
            <person name="Choi I.-G."/>
        </authorList>
    </citation>
    <scope>NUCLEOTIDE SEQUENCE [LARGE SCALE GENOMIC DNA]</scope>
    <source>
        <strain evidence="1 2">KUC8140</strain>
    </source>
</reference>
<proteinExistence type="predicted"/>
<organism evidence="1 2">
    <name type="scientific">Schizopora paradoxa</name>
    <dbReference type="NCBI Taxonomy" id="27342"/>
    <lineage>
        <taxon>Eukaryota</taxon>
        <taxon>Fungi</taxon>
        <taxon>Dikarya</taxon>
        <taxon>Basidiomycota</taxon>
        <taxon>Agaricomycotina</taxon>
        <taxon>Agaricomycetes</taxon>
        <taxon>Hymenochaetales</taxon>
        <taxon>Schizoporaceae</taxon>
        <taxon>Schizopora</taxon>
    </lineage>
</organism>
<gene>
    <name evidence="1" type="ORF">SCHPADRAFT_636671</name>
</gene>
<sequence length="135" mass="15240">MKPLLFTPKTALLLSITCFDFLLCFQLSVRQATSISSQSPSCSRFAFLLSTTQATDIIISLYLDLFRHEHSTVLQHFLTLTASYLPIGIDSNSLCILFSFCYSSRNVYIVLMHLLKYSGTSSLPYITIRATHVEE</sequence>
<name>A0A0H2R787_9AGAM</name>
<evidence type="ECO:0000313" key="2">
    <source>
        <dbReference type="Proteomes" id="UP000053477"/>
    </source>
</evidence>
<evidence type="ECO:0000313" key="1">
    <source>
        <dbReference type="EMBL" id="KLO07680.1"/>
    </source>
</evidence>